<keyword evidence="1" id="KW-0732">Signal</keyword>
<proteinExistence type="predicted"/>
<name>A0AA36EP27_LACSI</name>
<sequence length="101" mass="12203">MLTHTDILFLFLFKVESSSRQQCYEEAIATDEELKHDIEEELIIRKKSKEDGCYFFLPRYIDMCMLVTELIFLPHKESSEELTKWKESYSKVMERVLPFHF</sequence>
<evidence type="ECO:0000313" key="2">
    <source>
        <dbReference type="EMBL" id="CAI9303012.1"/>
    </source>
</evidence>
<feature type="signal peptide" evidence="1">
    <location>
        <begin position="1"/>
        <end position="17"/>
    </location>
</feature>
<dbReference type="Proteomes" id="UP001177003">
    <property type="component" value="Chromosome 9"/>
</dbReference>
<dbReference type="EMBL" id="OX465085">
    <property type="protein sequence ID" value="CAI9303012.1"/>
    <property type="molecule type" value="Genomic_DNA"/>
</dbReference>
<protein>
    <submittedName>
        <fullName evidence="2">Uncharacterized protein</fullName>
    </submittedName>
</protein>
<feature type="chain" id="PRO_5041348044" evidence="1">
    <location>
        <begin position="18"/>
        <end position="101"/>
    </location>
</feature>
<keyword evidence="3" id="KW-1185">Reference proteome</keyword>
<reference evidence="2" key="1">
    <citation type="submission" date="2023-04" db="EMBL/GenBank/DDBJ databases">
        <authorList>
            <person name="Vijverberg K."/>
            <person name="Xiong W."/>
            <person name="Schranz E."/>
        </authorList>
    </citation>
    <scope>NUCLEOTIDE SEQUENCE</scope>
</reference>
<evidence type="ECO:0000256" key="1">
    <source>
        <dbReference type="SAM" id="SignalP"/>
    </source>
</evidence>
<evidence type="ECO:0000313" key="3">
    <source>
        <dbReference type="Proteomes" id="UP001177003"/>
    </source>
</evidence>
<gene>
    <name evidence="2" type="ORF">LSALG_LOCUS41474</name>
</gene>
<accession>A0AA36EP27</accession>
<organism evidence="2 3">
    <name type="scientific">Lactuca saligna</name>
    <name type="common">Willowleaf lettuce</name>
    <dbReference type="NCBI Taxonomy" id="75948"/>
    <lineage>
        <taxon>Eukaryota</taxon>
        <taxon>Viridiplantae</taxon>
        <taxon>Streptophyta</taxon>
        <taxon>Embryophyta</taxon>
        <taxon>Tracheophyta</taxon>
        <taxon>Spermatophyta</taxon>
        <taxon>Magnoliopsida</taxon>
        <taxon>eudicotyledons</taxon>
        <taxon>Gunneridae</taxon>
        <taxon>Pentapetalae</taxon>
        <taxon>asterids</taxon>
        <taxon>campanulids</taxon>
        <taxon>Asterales</taxon>
        <taxon>Asteraceae</taxon>
        <taxon>Cichorioideae</taxon>
        <taxon>Cichorieae</taxon>
        <taxon>Lactucinae</taxon>
        <taxon>Lactuca</taxon>
    </lineage>
</organism>
<dbReference type="AlphaFoldDB" id="A0AA36EP27"/>